<organism evidence="2 3">
    <name type="scientific">Bimuria novae-zelandiae CBS 107.79</name>
    <dbReference type="NCBI Taxonomy" id="1447943"/>
    <lineage>
        <taxon>Eukaryota</taxon>
        <taxon>Fungi</taxon>
        <taxon>Dikarya</taxon>
        <taxon>Ascomycota</taxon>
        <taxon>Pezizomycotina</taxon>
        <taxon>Dothideomycetes</taxon>
        <taxon>Pleosporomycetidae</taxon>
        <taxon>Pleosporales</taxon>
        <taxon>Massarineae</taxon>
        <taxon>Didymosphaeriaceae</taxon>
        <taxon>Bimuria</taxon>
    </lineage>
</organism>
<dbReference type="EMBL" id="ML976704">
    <property type="protein sequence ID" value="KAF1969974.1"/>
    <property type="molecule type" value="Genomic_DNA"/>
</dbReference>
<dbReference type="Proteomes" id="UP000800036">
    <property type="component" value="Unassembled WGS sequence"/>
</dbReference>
<dbReference type="PANTHER" id="PTHR28083:SF1">
    <property type="entry name" value="GOOD FOR FULL DBP5 ACTIVITY PROTEIN 2"/>
    <property type="match status" value="1"/>
</dbReference>
<accession>A0A6A5UZ09</accession>
<dbReference type="Pfam" id="PF21762">
    <property type="entry name" value="DEDDh_C"/>
    <property type="match status" value="1"/>
</dbReference>
<dbReference type="OrthoDB" id="5953249at2759"/>
<sequence>MSVVTQAQQQNLQEIAAVRTFFASMSHADVFRYCLNLNRAKYPNAPALAASTVMICIDTEGWDASSIVLKEVGINTFDSRDMTELSSPGPWGENLLKNIFFYFARIEKHAHLWNRNFSAGDPKTNRFGQQRFLNDIEIVNFLKGAFEWPLNKDKKDGCVCPIVLLGHALDNDIDKMKKLLNFNAELRGNLVKQIDTQVIAKDVGHWDHPVNQIGLQRLVNNMGFEYRDSHTASNDAAMTTIAAIQLVLDDRYKDPKQLKKLQEVIDETEYRSSKHDWDHGSA</sequence>
<protein>
    <recommendedName>
        <fullName evidence="1">Gfd2/YDR514C-like C-terminal domain-containing protein</fullName>
    </recommendedName>
</protein>
<dbReference type="GO" id="GO:0005634">
    <property type="term" value="C:nucleus"/>
    <property type="evidence" value="ECO:0007669"/>
    <property type="project" value="TreeGrafter"/>
</dbReference>
<evidence type="ECO:0000313" key="2">
    <source>
        <dbReference type="EMBL" id="KAF1969974.1"/>
    </source>
</evidence>
<gene>
    <name evidence="2" type="ORF">BU23DRAFT_512196</name>
</gene>
<dbReference type="AlphaFoldDB" id="A0A6A5UZ09"/>
<feature type="non-terminal residue" evidence="2">
    <location>
        <position position="282"/>
    </location>
</feature>
<evidence type="ECO:0000259" key="1">
    <source>
        <dbReference type="Pfam" id="PF21762"/>
    </source>
</evidence>
<proteinExistence type="predicted"/>
<feature type="domain" description="Gfd2/YDR514C-like C-terminal" evidence="1">
    <location>
        <begin position="53"/>
        <end position="245"/>
    </location>
</feature>
<dbReference type="PANTHER" id="PTHR28083">
    <property type="entry name" value="GOOD FOR FULL DBP5 ACTIVITY PROTEIN 2"/>
    <property type="match status" value="1"/>
</dbReference>
<keyword evidence="3" id="KW-1185">Reference proteome</keyword>
<reference evidence="2" key="1">
    <citation type="journal article" date="2020" name="Stud. Mycol.">
        <title>101 Dothideomycetes genomes: a test case for predicting lifestyles and emergence of pathogens.</title>
        <authorList>
            <person name="Haridas S."/>
            <person name="Albert R."/>
            <person name="Binder M."/>
            <person name="Bloem J."/>
            <person name="Labutti K."/>
            <person name="Salamov A."/>
            <person name="Andreopoulos B."/>
            <person name="Baker S."/>
            <person name="Barry K."/>
            <person name="Bills G."/>
            <person name="Bluhm B."/>
            <person name="Cannon C."/>
            <person name="Castanera R."/>
            <person name="Culley D."/>
            <person name="Daum C."/>
            <person name="Ezra D."/>
            <person name="Gonzalez J."/>
            <person name="Henrissat B."/>
            <person name="Kuo A."/>
            <person name="Liang C."/>
            <person name="Lipzen A."/>
            <person name="Lutzoni F."/>
            <person name="Magnuson J."/>
            <person name="Mondo S."/>
            <person name="Nolan M."/>
            <person name="Ohm R."/>
            <person name="Pangilinan J."/>
            <person name="Park H.-J."/>
            <person name="Ramirez L."/>
            <person name="Alfaro M."/>
            <person name="Sun H."/>
            <person name="Tritt A."/>
            <person name="Yoshinaga Y."/>
            <person name="Zwiers L.-H."/>
            <person name="Turgeon B."/>
            <person name="Goodwin S."/>
            <person name="Spatafora J."/>
            <person name="Crous P."/>
            <person name="Grigoriev I."/>
        </authorList>
    </citation>
    <scope>NUCLEOTIDE SEQUENCE</scope>
    <source>
        <strain evidence="2">CBS 107.79</strain>
    </source>
</reference>
<dbReference type="InterPro" id="IPR048519">
    <property type="entry name" value="Gfd2/YDR514C-like_C"/>
</dbReference>
<dbReference type="InterPro" id="IPR040151">
    <property type="entry name" value="Gfd2/YDR514C-like"/>
</dbReference>
<evidence type="ECO:0000313" key="3">
    <source>
        <dbReference type="Proteomes" id="UP000800036"/>
    </source>
</evidence>
<name>A0A6A5UZ09_9PLEO</name>